<dbReference type="RefSeq" id="WP_322464019.1">
    <property type="nucleotide sequence ID" value="NZ_JAXOJX010000001.1"/>
</dbReference>
<dbReference type="SUPFAM" id="SSF69572">
    <property type="entry name" value="Activating enzymes of the ubiquitin-like proteins"/>
    <property type="match status" value="1"/>
</dbReference>
<organism evidence="1 2">
    <name type="scientific">Azohydromonas lata</name>
    <dbReference type="NCBI Taxonomy" id="45677"/>
    <lineage>
        <taxon>Bacteria</taxon>
        <taxon>Pseudomonadati</taxon>
        <taxon>Pseudomonadota</taxon>
        <taxon>Betaproteobacteria</taxon>
        <taxon>Burkholderiales</taxon>
        <taxon>Sphaerotilaceae</taxon>
        <taxon>Azohydromonas</taxon>
    </lineage>
</organism>
<evidence type="ECO:0000313" key="1">
    <source>
        <dbReference type="EMBL" id="MDZ5455325.1"/>
    </source>
</evidence>
<evidence type="ECO:0000313" key="2">
    <source>
        <dbReference type="Proteomes" id="UP001293718"/>
    </source>
</evidence>
<sequence length="505" mass="52860">MNHPSSPTPLGEGAPPDVLVLPLAALEDLITARAATGTTRLAHGLYSLQPRGPDQTVALAGPLDMRPLAALWPDPRRPPRAAEGVLLLHLSDGTPPAAPADEAWLLQAAPAWRLATTLLCPALLVLRLDRQGGALLDWRSLQGAWHPVHRLELPGSRQRQLRLAAPVRGAAAAAAPAGLGADLLSSQAMAALETQDPTDRDSRQRGGLGPLAHHRLRHGTLGLVGLGRTGASVAATAVRLGWQVLGLDPDVIETHNLDADFLPLHEGWPKARALQKSLGPLARPGAGPDLRSLSVASPAAGSLMAHCDLGLLTMVDNLPSLVWAAAWALATLRLHVCVANGLDGEGGLAETEIRVLLPGRGCPLCVGGLAEPLPQVLAQLARGEAQGTPADFRSQRPGSVRSVSVSAGHLALRALEQVVQGRLRSSLFRRLRETAEGGLQVQDQPVWQASDGCPFCRQFQGVGTAQVTHRRLLAALEACIAWQAAEGPRPSGTGPATLGRIAGRA</sequence>
<gene>
    <name evidence="1" type="ORF">SM757_01935</name>
</gene>
<dbReference type="Proteomes" id="UP001293718">
    <property type="component" value="Unassembled WGS sequence"/>
</dbReference>
<accession>A0ABU5I9J8</accession>
<geneLocation type="plasmid" evidence="1">
    <name>unnamed</name>
</geneLocation>
<name>A0ABU5I9J8_9BURK</name>
<keyword evidence="1" id="KW-0614">Plasmid</keyword>
<protein>
    <recommendedName>
        <fullName evidence="3">THIF-type NAD/FAD binding fold domain-containing protein</fullName>
    </recommendedName>
</protein>
<reference evidence="1 2" key="1">
    <citation type="submission" date="2023-11" db="EMBL/GenBank/DDBJ databases">
        <title>Draft genome of Azohydromonas lata strain H1 (DSM1123), a polyhydroxyalkanoate producer.</title>
        <authorList>
            <person name="Traversa D."/>
            <person name="D'Addabbo P."/>
            <person name="Pazzani C."/>
            <person name="Manzari C."/>
            <person name="Chiara M."/>
            <person name="Scrascia M."/>
        </authorList>
    </citation>
    <scope>NUCLEOTIDE SEQUENCE [LARGE SCALE GENOMIC DNA]</scope>
    <source>
        <strain evidence="1 2">H1</strain>
        <plasmid evidence="1">unnamed</plasmid>
    </source>
</reference>
<keyword evidence="2" id="KW-1185">Reference proteome</keyword>
<proteinExistence type="predicted"/>
<evidence type="ECO:0008006" key="3">
    <source>
        <dbReference type="Google" id="ProtNLM"/>
    </source>
</evidence>
<dbReference type="EMBL" id="JAXOJX010000001">
    <property type="protein sequence ID" value="MDZ5455325.1"/>
    <property type="molecule type" value="Genomic_DNA"/>
</dbReference>
<comment type="caution">
    <text evidence="1">The sequence shown here is derived from an EMBL/GenBank/DDBJ whole genome shotgun (WGS) entry which is preliminary data.</text>
</comment>
<dbReference type="InterPro" id="IPR035985">
    <property type="entry name" value="Ubiquitin-activating_enz"/>
</dbReference>
<dbReference type="Gene3D" id="3.40.50.720">
    <property type="entry name" value="NAD(P)-binding Rossmann-like Domain"/>
    <property type="match status" value="1"/>
</dbReference>